<dbReference type="PANTHER" id="PTHR15337:SF11">
    <property type="entry name" value="THIOREDOXIN DOMAIN-CONTAINING PROTEIN"/>
    <property type="match status" value="1"/>
</dbReference>
<dbReference type="EMBL" id="MUHA01000038">
    <property type="protein sequence ID" value="OXA94137.1"/>
    <property type="molecule type" value="Genomic_DNA"/>
</dbReference>
<keyword evidence="1" id="KW-0732">Signal</keyword>
<proteinExistence type="predicted"/>
<evidence type="ECO:0008006" key="4">
    <source>
        <dbReference type="Google" id="ProtNLM"/>
    </source>
</evidence>
<dbReference type="Pfam" id="PF13899">
    <property type="entry name" value="Thioredoxin_7"/>
    <property type="match status" value="1"/>
</dbReference>
<organism evidence="2 3">
    <name type="scientific">Flavobacterium oncorhynchi</name>
    <dbReference type="NCBI Taxonomy" id="728056"/>
    <lineage>
        <taxon>Bacteria</taxon>
        <taxon>Pseudomonadati</taxon>
        <taxon>Bacteroidota</taxon>
        <taxon>Flavobacteriia</taxon>
        <taxon>Flavobacteriales</taxon>
        <taxon>Flavobacteriaceae</taxon>
        <taxon>Flavobacterium</taxon>
    </lineage>
</organism>
<keyword evidence="3" id="KW-1185">Reference proteome</keyword>
<name>A0A226HIM6_9FLAO</name>
<comment type="caution">
    <text evidence="2">The sequence shown here is derived from an EMBL/GenBank/DDBJ whole genome shotgun (WGS) entry which is preliminary data.</text>
</comment>
<dbReference type="SUPFAM" id="SSF52833">
    <property type="entry name" value="Thioredoxin-like"/>
    <property type="match status" value="1"/>
</dbReference>
<dbReference type="PANTHER" id="PTHR15337">
    <property type="entry name" value="ANTERIOR GRADIENT PROTEIN-RELATED"/>
    <property type="match status" value="1"/>
</dbReference>
<dbReference type="InterPro" id="IPR051099">
    <property type="entry name" value="AGR/TXD"/>
</dbReference>
<reference evidence="2 3" key="1">
    <citation type="submission" date="2016-11" db="EMBL/GenBank/DDBJ databases">
        <title>Whole genomes of Flavobacteriaceae.</title>
        <authorList>
            <person name="Stine C."/>
            <person name="Li C."/>
            <person name="Tadesse D."/>
        </authorList>
    </citation>
    <scope>NUCLEOTIDE SEQUENCE [LARGE SCALE GENOMIC DNA]</scope>
    <source>
        <strain evidence="2 3">CCUG 59446</strain>
    </source>
</reference>
<gene>
    <name evidence="2" type="ORF">B0A75_19925</name>
</gene>
<dbReference type="AlphaFoldDB" id="A0A226HIM6"/>
<sequence length="133" mass="15306">MFFSLFSRAQENKTYSNLKEGLNVALSENKKVILIFSGSDWCKSCMKLKENVLDSNSFRAFCSVNMVLVSIDFPRNKSNINKNEIKYREQIAAEYNPNGIFPYVLILDEKGIVQKTLEGYRGEDAEVYINQIQ</sequence>
<accession>A0A226HIM6</accession>
<dbReference type="Proteomes" id="UP000198336">
    <property type="component" value="Unassembled WGS sequence"/>
</dbReference>
<evidence type="ECO:0000256" key="1">
    <source>
        <dbReference type="ARBA" id="ARBA00022729"/>
    </source>
</evidence>
<protein>
    <recommendedName>
        <fullName evidence="4">Thiol-disulfide isomerase</fullName>
    </recommendedName>
</protein>
<dbReference type="Gene3D" id="3.40.30.10">
    <property type="entry name" value="Glutaredoxin"/>
    <property type="match status" value="1"/>
</dbReference>
<evidence type="ECO:0000313" key="3">
    <source>
        <dbReference type="Proteomes" id="UP000198336"/>
    </source>
</evidence>
<dbReference type="InterPro" id="IPR036249">
    <property type="entry name" value="Thioredoxin-like_sf"/>
</dbReference>
<evidence type="ECO:0000313" key="2">
    <source>
        <dbReference type="EMBL" id="OXA94137.1"/>
    </source>
</evidence>